<keyword evidence="6" id="KW-0906">Nuclear pore complex</keyword>
<keyword evidence="7" id="KW-0539">Nucleus</keyword>
<dbReference type="GO" id="GO:0005643">
    <property type="term" value="C:nuclear pore"/>
    <property type="evidence" value="ECO:0007669"/>
    <property type="project" value="UniProtKB-SubCell"/>
</dbReference>
<keyword evidence="5" id="KW-0811">Translocation</keyword>
<dbReference type="PANTHER" id="PTHR13437:SF2">
    <property type="entry name" value="NUCLEOPORIN P58_P45"/>
    <property type="match status" value="1"/>
</dbReference>
<evidence type="ECO:0000256" key="3">
    <source>
        <dbReference type="ARBA" id="ARBA00022816"/>
    </source>
</evidence>
<accession>A0AAW1STY8</accession>
<dbReference type="GO" id="GO:0017056">
    <property type="term" value="F:structural constituent of nuclear pore"/>
    <property type="evidence" value="ECO:0007669"/>
    <property type="project" value="InterPro"/>
</dbReference>
<keyword evidence="10" id="KW-1185">Reference proteome</keyword>
<protein>
    <submittedName>
        <fullName evidence="9">Uncharacterized protein</fullName>
    </submittedName>
</protein>
<comment type="caution">
    <text evidence="9">The sequence shown here is derived from an EMBL/GenBank/DDBJ whole genome shotgun (WGS) entry which is preliminary data.</text>
</comment>
<dbReference type="GO" id="GO:0015031">
    <property type="term" value="P:protein transport"/>
    <property type="evidence" value="ECO:0007669"/>
    <property type="project" value="UniProtKB-KW"/>
</dbReference>
<dbReference type="EMBL" id="JALJOV010000859">
    <property type="protein sequence ID" value="KAK9859864.1"/>
    <property type="molecule type" value="Genomic_DNA"/>
</dbReference>
<evidence type="ECO:0000313" key="9">
    <source>
        <dbReference type="EMBL" id="KAK9859864.1"/>
    </source>
</evidence>
<gene>
    <name evidence="9" type="ORF">WJX84_005681</name>
</gene>
<sequence>MEKLVVQQRDGCRRLDASAGQPTGRSHLQHSKSLQQQHALKQGMQAEARPLRHALQLLNQKVSIDAQASTHCQERGVELMRDVELGIRAFQRSLLWRRAHQAGQQLSAADRERLSSPPILPSPFLCHSIPHLQEKVEECTRLVSELERALPASALQQPQWGGSSSAARPKDSAQSLQMAVLNMHDYFVHVAARVAALQAATDAAREAHLGSRRLGGDHTNPFEDADQREAAAAAEAARAAVRMPSASPAASAAPAQSAPGNAPLALGVPGQGTPQALAPLQTAASAPAATPAATPAFGGFGGGGMFGQPGPAFHPAQTPGFGSAPASGGLFGGITPAPAAAGNQSGSRKSSSKRR</sequence>
<comment type="subcellular location">
    <subcellularLocation>
        <location evidence="1">Nucleus</location>
        <location evidence="1">Nuclear pore complex</location>
    </subcellularLocation>
</comment>
<feature type="region of interest" description="Disordered" evidence="8">
    <location>
        <begin position="210"/>
        <end position="270"/>
    </location>
</feature>
<proteinExistence type="predicted"/>
<evidence type="ECO:0000256" key="2">
    <source>
        <dbReference type="ARBA" id="ARBA00022448"/>
    </source>
</evidence>
<reference evidence="9 10" key="1">
    <citation type="journal article" date="2024" name="Nat. Commun.">
        <title>Phylogenomics reveals the evolutionary origins of lichenization in chlorophyte algae.</title>
        <authorList>
            <person name="Puginier C."/>
            <person name="Libourel C."/>
            <person name="Otte J."/>
            <person name="Skaloud P."/>
            <person name="Haon M."/>
            <person name="Grisel S."/>
            <person name="Petersen M."/>
            <person name="Berrin J.G."/>
            <person name="Delaux P.M."/>
            <person name="Dal Grande F."/>
            <person name="Keller J."/>
        </authorList>
    </citation>
    <scope>NUCLEOTIDE SEQUENCE [LARGE SCALE GENOMIC DNA]</scope>
    <source>
        <strain evidence="9 10">SAG 2523</strain>
    </source>
</reference>
<evidence type="ECO:0000256" key="8">
    <source>
        <dbReference type="SAM" id="MobiDB-lite"/>
    </source>
</evidence>
<evidence type="ECO:0000256" key="1">
    <source>
        <dbReference type="ARBA" id="ARBA00004567"/>
    </source>
</evidence>
<dbReference type="Gene3D" id="6.10.140.1350">
    <property type="match status" value="1"/>
</dbReference>
<evidence type="ECO:0000256" key="6">
    <source>
        <dbReference type="ARBA" id="ARBA00023132"/>
    </source>
</evidence>
<dbReference type="AlphaFoldDB" id="A0AAW1STY8"/>
<feature type="region of interest" description="Disordered" evidence="8">
    <location>
        <begin position="308"/>
        <end position="355"/>
    </location>
</feature>
<feature type="compositionally biased region" description="Low complexity" evidence="8">
    <location>
        <begin position="31"/>
        <end position="40"/>
    </location>
</feature>
<evidence type="ECO:0000256" key="5">
    <source>
        <dbReference type="ARBA" id="ARBA00023010"/>
    </source>
</evidence>
<evidence type="ECO:0000313" key="10">
    <source>
        <dbReference type="Proteomes" id="UP001485043"/>
    </source>
</evidence>
<dbReference type="PANTHER" id="PTHR13437">
    <property type="entry name" value="NUCLEOPORIN P58/P45 NUCLEOPORIN-LIKE PROTEIN 1"/>
    <property type="match status" value="1"/>
</dbReference>
<evidence type="ECO:0000256" key="7">
    <source>
        <dbReference type="ARBA" id="ARBA00023242"/>
    </source>
</evidence>
<keyword evidence="2" id="KW-0813">Transport</keyword>
<name>A0AAW1STY8_9CHLO</name>
<evidence type="ECO:0000256" key="4">
    <source>
        <dbReference type="ARBA" id="ARBA00022927"/>
    </source>
</evidence>
<dbReference type="Proteomes" id="UP001485043">
    <property type="component" value="Unassembled WGS sequence"/>
</dbReference>
<dbReference type="GO" id="GO:0008139">
    <property type="term" value="F:nuclear localization sequence binding"/>
    <property type="evidence" value="ECO:0007669"/>
    <property type="project" value="InterPro"/>
</dbReference>
<feature type="region of interest" description="Disordered" evidence="8">
    <location>
        <begin position="1"/>
        <end position="46"/>
    </location>
</feature>
<keyword evidence="4" id="KW-0653">Protein transport</keyword>
<organism evidence="9 10">
    <name type="scientific">Apatococcus fuscideae</name>
    <dbReference type="NCBI Taxonomy" id="2026836"/>
    <lineage>
        <taxon>Eukaryota</taxon>
        <taxon>Viridiplantae</taxon>
        <taxon>Chlorophyta</taxon>
        <taxon>core chlorophytes</taxon>
        <taxon>Trebouxiophyceae</taxon>
        <taxon>Chlorellales</taxon>
        <taxon>Chlorellaceae</taxon>
        <taxon>Apatococcus</taxon>
    </lineage>
</organism>
<keyword evidence="3" id="KW-0509">mRNA transport</keyword>
<dbReference type="GO" id="GO:0051028">
    <property type="term" value="P:mRNA transport"/>
    <property type="evidence" value="ECO:0007669"/>
    <property type="project" value="UniProtKB-KW"/>
</dbReference>
<feature type="compositionally biased region" description="Low complexity" evidence="8">
    <location>
        <begin position="230"/>
        <end position="263"/>
    </location>
</feature>
<dbReference type="InterPro" id="IPR024882">
    <property type="entry name" value="NUP58/p45/49"/>
</dbReference>